<accession>A0A9Q0MW12</accession>
<comment type="caution">
    <text evidence="1">The sequence shown here is derived from an EMBL/GenBank/DDBJ whole genome shotgun (WGS) entry which is preliminary data.</text>
</comment>
<name>A0A9Q0MW12_9DIPT</name>
<gene>
    <name evidence="1" type="ORF">Bhyg_11795</name>
</gene>
<organism evidence="1 2">
    <name type="scientific">Pseudolycoriella hygida</name>
    <dbReference type="NCBI Taxonomy" id="35572"/>
    <lineage>
        <taxon>Eukaryota</taxon>
        <taxon>Metazoa</taxon>
        <taxon>Ecdysozoa</taxon>
        <taxon>Arthropoda</taxon>
        <taxon>Hexapoda</taxon>
        <taxon>Insecta</taxon>
        <taxon>Pterygota</taxon>
        <taxon>Neoptera</taxon>
        <taxon>Endopterygota</taxon>
        <taxon>Diptera</taxon>
        <taxon>Nematocera</taxon>
        <taxon>Sciaroidea</taxon>
        <taxon>Sciaridae</taxon>
        <taxon>Pseudolycoriella</taxon>
    </lineage>
</organism>
<sequence>MSIKNMKLKEHLPNEQFILLCCEQTSVFYIQHKKILLKIGINFRIEFAVSLKADGLDKKYMSIKGGDTKGLLRYLCSSQPISVCSTDFCFGLMGRNLFFYTINDKLIFLTSARNSYVLEYRDRMPKENVHWIPFTVSFLPDDTQSKFILNLCHHSTEYDFSSIRSTFYLFMFKRAYVRKSFLLDVNIVKHMEMPKERLMCGNDGLLVVSIRWLDVIGMLLVSILNPAAKLTTVLAPKLVCKL</sequence>
<evidence type="ECO:0000313" key="2">
    <source>
        <dbReference type="Proteomes" id="UP001151699"/>
    </source>
</evidence>
<dbReference type="EMBL" id="WJQU01000003">
    <property type="protein sequence ID" value="KAJ6639056.1"/>
    <property type="molecule type" value="Genomic_DNA"/>
</dbReference>
<protein>
    <submittedName>
        <fullName evidence="1">Uncharacterized protein</fullName>
    </submittedName>
</protein>
<evidence type="ECO:0000313" key="1">
    <source>
        <dbReference type="EMBL" id="KAJ6639056.1"/>
    </source>
</evidence>
<keyword evidence="2" id="KW-1185">Reference proteome</keyword>
<reference evidence="1" key="1">
    <citation type="submission" date="2022-07" db="EMBL/GenBank/DDBJ databases">
        <authorList>
            <person name="Trinca V."/>
            <person name="Uliana J.V.C."/>
            <person name="Torres T.T."/>
            <person name="Ward R.J."/>
            <person name="Monesi N."/>
        </authorList>
    </citation>
    <scope>NUCLEOTIDE SEQUENCE</scope>
    <source>
        <strain evidence="1">HSMRA1968</strain>
        <tissue evidence="1">Whole embryos</tissue>
    </source>
</reference>
<proteinExistence type="predicted"/>
<dbReference type="Proteomes" id="UP001151699">
    <property type="component" value="Chromosome X"/>
</dbReference>
<dbReference type="AlphaFoldDB" id="A0A9Q0MW12"/>